<sequence length="130" mass="13466">MLPNIGLVLLSALALSPTTIFASPVRGMYLQNRNRPSTSQTQQGADAGGGSGSYPGGLAGARPDDSRPAGAPPPYSQNPKAAPGIPPPPYSKNAQDYANAPANGRPRTDQLPPPNYSEEVPRGSTRMNPC</sequence>
<keyword evidence="4" id="KW-1185">Reference proteome</keyword>
<feature type="signal peptide" evidence="2">
    <location>
        <begin position="1"/>
        <end position="22"/>
    </location>
</feature>
<accession>A0A2A9P1Z9</accession>
<protein>
    <submittedName>
        <fullName evidence="3">Uncharacterized protein</fullName>
    </submittedName>
</protein>
<dbReference type="EMBL" id="LAZP02002294">
    <property type="protein sequence ID" value="PFH54892.1"/>
    <property type="molecule type" value="Genomic_DNA"/>
</dbReference>
<gene>
    <name evidence="3" type="ORF">XA68_12841</name>
</gene>
<name>A0A2A9P1Z9_OPHUN</name>
<keyword evidence="2" id="KW-0732">Signal</keyword>
<proteinExistence type="predicted"/>
<evidence type="ECO:0000313" key="3">
    <source>
        <dbReference type="EMBL" id="PFH54892.1"/>
    </source>
</evidence>
<evidence type="ECO:0000313" key="4">
    <source>
        <dbReference type="Proteomes" id="UP000037136"/>
    </source>
</evidence>
<feature type="region of interest" description="Disordered" evidence="1">
    <location>
        <begin position="31"/>
        <end position="130"/>
    </location>
</feature>
<feature type="chain" id="PRO_5013038378" evidence="2">
    <location>
        <begin position="23"/>
        <end position="130"/>
    </location>
</feature>
<evidence type="ECO:0000256" key="1">
    <source>
        <dbReference type="SAM" id="MobiDB-lite"/>
    </source>
</evidence>
<evidence type="ECO:0000256" key="2">
    <source>
        <dbReference type="SAM" id="SignalP"/>
    </source>
</evidence>
<dbReference type="Proteomes" id="UP000037136">
    <property type="component" value="Unassembled WGS sequence"/>
</dbReference>
<organism evidence="3 4">
    <name type="scientific">Ophiocordyceps unilateralis</name>
    <name type="common">Zombie-ant fungus</name>
    <name type="synonym">Torrubia unilateralis</name>
    <dbReference type="NCBI Taxonomy" id="268505"/>
    <lineage>
        <taxon>Eukaryota</taxon>
        <taxon>Fungi</taxon>
        <taxon>Dikarya</taxon>
        <taxon>Ascomycota</taxon>
        <taxon>Pezizomycotina</taxon>
        <taxon>Sordariomycetes</taxon>
        <taxon>Hypocreomycetidae</taxon>
        <taxon>Hypocreales</taxon>
        <taxon>Ophiocordycipitaceae</taxon>
        <taxon>Ophiocordyceps</taxon>
    </lineage>
</organism>
<reference evidence="3 4" key="2">
    <citation type="journal article" date="2017" name="Sci. Rep.">
        <title>Ant-infecting Ophiocordyceps genomes reveal a high diversity of potential behavioral manipulation genes and a possible major role for enterotoxins.</title>
        <authorList>
            <person name="de Bekker C."/>
            <person name="Ohm R.A."/>
            <person name="Evans H.C."/>
            <person name="Brachmann A."/>
            <person name="Hughes D.P."/>
        </authorList>
    </citation>
    <scope>NUCLEOTIDE SEQUENCE [LARGE SCALE GENOMIC DNA]</scope>
    <source>
        <strain evidence="3 4">SC16a</strain>
    </source>
</reference>
<dbReference type="AlphaFoldDB" id="A0A2A9P1Z9"/>
<feature type="compositionally biased region" description="Polar residues" evidence="1">
    <location>
        <begin position="31"/>
        <end position="43"/>
    </location>
</feature>
<reference evidence="3 4" key="1">
    <citation type="journal article" date="2015" name="BMC Genomics">
        <title>Gene expression during zombie ant biting behavior reflects the complexity underlying fungal parasitic behavioral manipulation.</title>
        <authorList>
            <person name="de Bekker C."/>
            <person name="Ohm R.A."/>
            <person name="Loreto R.G."/>
            <person name="Sebastian A."/>
            <person name="Albert I."/>
            <person name="Merrow M."/>
            <person name="Brachmann A."/>
            <person name="Hughes D.P."/>
        </authorList>
    </citation>
    <scope>NUCLEOTIDE SEQUENCE [LARGE SCALE GENOMIC DNA]</scope>
    <source>
        <strain evidence="3 4">SC16a</strain>
    </source>
</reference>
<comment type="caution">
    <text evidence="3">The sequence shown here is derived from an EMBL/GenBank/DDBJ whole genome shotgun (WGS) entry which is preliminary data.</text>
</comment>
<feature type="compositionally biased region" description="Gly residues" evidence="1">
    <location>
        <begin position="46"/>
        <end position="59"/>
    </location>
</feature>